<gene>
    <name evidence="6" type="ORF">MIND_00534900</name>
</gene>
<evidence type="ECO:0000313" key="7">
    <source>
        <dbReference type="Proteomes" id="UP000636479"/>
    </source>
</evidence>
<dbReference type="PANTHER" id="PTHR10328">
    <property type="entry name" value="PROTEIN MAX MYC-ASSOCIATED FACTOR X"/>
    <property type="match status" value="1"/>
</dbReference>
<accession>A0A8H6SZY7</accession>
<dbReference type="Proteomes" id="UP000636479">
    <property type="component" value="Unassembled WGS sequence"/>
</dbReference>
<protein>
    <submittedName>
        <fullName evidence="6">BHLH domain-containing protein</fullName>
    </submittedName>
</protein>
<dbReference type="InterPro" id="IPR036638">
    <property type="entry name" value="HLH_DNA-bd_sf"/>
</dbReference>
<feature type="coiled-coil region" evidence="3">
    <location>
        <begin position="197"/>
        <end position="272"/>
    </location>
</feature>
<dbReference type="RefSeq" id="XP_037222426.1">
    <property type="nucleotide sequence ID" value="XM_037362134.1"/>
</dbReference>
<feature type="domain" description="BHLH" evidence="5">
    <location>
        <begin position="191"/>
        <end position="241"/>
    </location>
</feature>
<keyword evidence="1" id="KW-0238">DNA-binding</keyword>
<evidence type="ECO:0000256" key="4">
    <source>
        <dbReference type="SAM" id="MobiDB-lite"/>
    </source>
</evidence>
<feature type="compositionally biased region" description="Acidic residues" evidence="4">
    <location>
        <begin position="165"/>
        <end position="175"/>
    </location>
</feature>
<evidence type="ECO:0000256" key="1">
    <source>
        <dbReference type="ARBA" id="ARBA00023125"/>
    </source>
</evidence>
<dbReference type="Gene3D" id="4.10.280.10">
    <property type="entry name" value="Helix-loop-helix DNA-binding domain"/>
    <property type="match status" value="1"/>
</dbReference>
<dbReference type="SUPFAM" id="SSF47459">
    <property type="entry name" value="HLH, helix-loop-helix DNA-binding domain"/>
    <property type="match status" value="1"/>
</dbReference>
<dbReference type="GO" id="GO:0003700">
    <property type="term" value="F:DNA-binding transcription factor activity"/>
    <property type="evidence" value="ECO:0007669"/>
    <property type="project" value="TreeGrafter"/>
</dbReference>
<feature type="compositionally biased region" description="Low complexity" evidence="4">
    <location>
        <begin position="70"/>
        <end position="86"/>
    </location>
</feature>
<dbReference type="PANTHER" id="PTHR10328:SF11">
    <property type="entry name" value="MAX-LIKE PROTEIN X"/>
    <property type="match status" value="1"/>
</dbReference>
<evidence type="ECO:0000313" key="6">
    <source>
        <dbReference type="EMBL" id="KAF7307407.1"/>
    </source>
</evidence>
<dbReference type="AlphaFoldDB" id="A0A8H6SZY7"/>
<evidence type="ECO:0000256" key="2">
    <source>
        <dbReference type="ARBA" id="ARBA00023242"/>
    </source>
</evidence>
<keyword evidence="7" id="KW-1185">Reference proteome</keyword>
<keyword evidence="2" id="KW-0539">Nucleus</keyword>
<feature type="region of interest" description="Disordered" evidence="4">
    <location>
        <begin position="68"/>
        <end position="190"/>
    </location>
</feature>
<evidence type="ECO:0000256" key="3">
    <source>
        <dbReference type="SAM" id="Coils"/>
    </source>
</evidence>
<dbReference type="GO" id="GO:0045944">
    <property type="term" value="P:positive regulation of transcription by RNA polymerase II"/>
    <property type="evidence" value="ECO:0007669"/>
    <property type="project" value="TreeGrafter"/>
</dbReference>
<dbReference type="GO" id="GO:0046983">
    <property type="term" value="F:protein dimerization activity"/>
    <property type="evidence" value="ECO:0007669"/>
    <property type="project" value="InterPro"/>
</dbReference>
<organism evidence="6 7">
    <name type="scientific">Mycena indigotica</name>
    <dbReference type="NCBI Taxonomy" id="2126181"/>
    <lineage>
        <taxon>Eukaryota</taxon>
        <taxon>Fungi</taxon>
        <taxon>Dikarya</taxon>
        <taxon>Basidiomycota</taxon>
        <taxon>Agaricomycotina</taxon>
        <taxon>Agaricomycetes</taxon>
        <taxon>Agaricomycetidae</taxon>
        <taxon>Agaricales</taxon>
        <taxon>Marasmiineae</taxon>
        <taxon>Mycenaceae</taxon>
        <taxon>Mycena</taxon>
    </lineage>
</organism>
<dbReference type="OrthoDB" id="5778525at2759"/>
<dbReference type="SMART" id="SM00353">
    <property type="entry name" value="HLH"/>
    <property type="match status" value="1"/>
</dbReference>
<dbReference type="GO" id="GO:0090575">
    <property type="term" value="C:RNA polymerase II transcription regulator complex"/>
    <property type="evidence" value="ECO:0007669"/>
    <property type="project" value="TreeGrafter"/>
</dbReference>
<dbReference type="Pfam" id="PF00010">
    <property type="entry name" value="HLH"/>
    <property type="match status" value="1"/>
</dbReference>
<comment type="caution">
    <text evidence="6">The sequence shown here is derived from an EMBL/GenBank/DDBJ whole genome shotgun (WGS) entry which is preliminary data.</text>
</comment>
<keyword evidence="3" id="KW-0175">Coiled coil</keyword>
<reference evidence="6" key="1">
    <citation type="submission" date="2020-05" db="EMBL/GenBank/DDBJ databases">
        <title>Mycena genomes resolve the evolution of fungal bioluminescence.</title>
        <authorList>
            <person name="Tsai I.J."/>
        </authorList>
    </citation>
    <scope>NUCLEOTIDE SEQUENCE</scope>
    <source>
        <strain evidence="6">171206Taipei</strain>
    </source>
</reference>
<dbReference type="GO" id="GO:0003677">
    <property type="term" value="F:DNA binding"/>
    <property type="evidence" value="ECO:0007669"/>
    <property type="project" value="UniProtKB-KW"/>
</dbReference>
<sequence>MEFDHAPKTPSYLDAAEAGFSYLDSEFMQYPTDTLDAMDHIVPASPPATFHDLHGALGLNHTLNEVYYQPSSPSSSGTSGPFGSPTQTFTPLEGGASIAPPTLLGSSYMLAAPDSGRRGSRGSGSMSPPIHSPSAVPRALANVGRRYNPIARPQRRKPTRRASADDDSEDEDDDFQPAANLSGSPDTRRETIRRQRIESEQRRRDELRDGYARLKETLPATNQKSSKVSLLDRATSHIRNLDTSKTELEKRLQEAETQVKHLRHINEVLSMRAVTQTRSMVTSY</sequence>
<dbReference type="EMBL" id="JACAZF010000004">
    <property type="protein sequence ID" value="KAF7307407.1"/>
    <property type="molecule type" value="Genomic_DNA"/>
</dbReference>
<evidence type="ECO:0000259" key="5">
    <source>
        <dbReference type="PROSITE" id="PS50888"/>
    </source>
</evidence>
<name>A0A8H6SZY7_9AGAR</name>
<dbReference type="PROSITE" id="PS50888">
    <property type="entry name" value="BHLH"/>
    <property type="match status" value="1"/>
</dbReference>
<dbReference type="GeneID" id="59344650"/>
<proteinExistence type="predicted"/>
<dbReference type="InterPro" id="IPR011598">
    <property type="entry name" value="bHLH_dom"/>
</dbReference>